<accession>A0A2T7NR46</accession>
<protein>
    <recommendedName>
        <fullName evidence="5">MARVEL domain-containing protein</fullName>
    </recommendedName>
</protein>
<dbReference type="OrthoDB" id="6067423at2759"/>
<feature type="chain" id="PRO_5015506698" description="MARVEL domain-containing protein" evidence="2">
    <location>
        <begin position="29"/>
        <end position="187"/>
    </location>
</feature>
<feature type="transmembrane region" description="Helical" evidence="1">
    <location>
        <begin position="68"/>
        <end position="90"/>
    </location>
</feature>
<evidence type="ECO:0000256" key="1">
    <source>
        <dbReference type="SAM" id="Phobius"/>
    </source>
</evidence>
<sequence length="187" mass="20694">MMSIHFSASLAMLLVAAIFYLVAVGTNSWSSSGQVLTFGLWKFCMDVEGNKEWTCLPNKTDFSIAAQAFSMLAVLCYAVSFLMYLAYIVFPSLGRSRPLTMALCLLGFSVVCLQIMTMIVYGVKVEQYFRRVEVVHFHRYLEPLNIAWSFAFAILSTLIATAAGVCTFLELRNIALADMTDTANASG</sequence>
<evidence type="ECO:0000313" key="3">
    <source>
        <dbReference type="EMBL" id="PVD23644.1"/>
    </source>
</evidence>
<gene>
    <name evidence="3" type="ORF">C0Q70_16917</name>
</gene>
<dbReference type="OMA" id="ESLMISW"/>
<name>A0A2T7NR46_POMCA</name>
<dbReference type="Proteomes" id="UP000245119">
    <property type="component" value="Linkage Group LG10"/>
</dbReference>
<dbReference type="EMBL" id="PZQS01000010">
    <property type="protein sequence ID" value="PVD23644.1"/>
    <property type="molecule type" value="Genomic_DNA"/>
</dbReference>
<comment type="caution">
    <text evidence="3">The sequence shown here is derived from an EMBL/GenBank/DDBJ whole genome shotgun (WGS) entry which is preliminary data.</text>
</comment>
<evidence type="ECO:0008006" key="5">
    <source>
        <dbReference type="Google" id="ProtNLM"/>
    </source>
</evidence>
<feature type="signal peptide" evidence="2">
    <location>
        <begin position="1"/>
        <end position="28"/>
    </location>
</feature>
<evidence type="ECO:0000256" key="2">
    <source>
        <dbReference type="SAM" id="SignalP"/>
    </source>
</evidence>
<organism evidence="3 4">
    <name type="scientific">Pomacea canaliculata</name>
    <name type="common">Golden apple snail</name>
    <dbReference type="NCBI Taxonomy" id="400727"/>
    <lineage>
        <taxon>Eukaryota</taxon>
        <taxon>Metazoa</taxon>
        <taxon>Spiralia</taxon>
        <taxon>Lophotrochozoa</taxon>
        <taxon>Mollusca</taxon>
        <taxon>Gastropoda</taxon>
        <taxon>Caenogastropoda</taxon>
        <taxon>Architaenioglossa</taxon>
        <taxon>Ampullarioidea</taxon>
        <taxon>Ampullariidae</taxon>
        <taxon>Pomacea</taxon>
    </lineage>
</organism>
<keyword evidence="2" id="KW-0732">Signal</keyword>
<keyword evidence="4" id="KW-1185">Reference proteome</keyword>
<evidence type="ECO:0000313" key="4">
    <source>
        <dbReference type="Proteomes" id="UP000245119"/>
    </source>
</evidence>
<reference evidence="3 4" key="1">
    <citation type="submission" date="2018-04" db="EMBL/GenBank/DDBJ databases">
        <title>The genome of golden apple snail Pomacea canaliculata provides insight into stress tolerance and invasive adaptation.</title>
        <authorList>
            <person name="Liu C."/>
            <person name="Liu B."/>
            <person name="Ren Y."/>
            <person name="Zhang Y."/>
            <person name="Wang H."/>
            <person name="Li S."/>
            <person name="Jiang F."/>
            <person name="Yin L."/>
            <person name="Zhang G."/>
            <person name="Qian W."/>
            <person name="Fan W."/>
        </authorList>
    </citation>
    <scope>NUCLEOTIDE SEQUENCE [LARGE SCALE GENOMIC DNA]</scope>
    <source>
        <strain evidence="3">SZHN2017</strain>
        <tissue evidence="3">Muscle</tissue>
    </source>
</reference>
<proteinExistence type="predicted"/>
<feature type="transmembrane region" description="Helical" evidence="1">
    <location>
        <begin position="146"/>
        <end position="169"/>
    </location>
</feature>
<feature type="transmembrane region" description="Helical" evidence="1">
    <location>
        <begin position="102"/>
        <end position="123"/>
    </location>
</feature>
<keyword evidence="1" id="KW-1133">Transmembrane helix</keyword>
<keyword evidence="1" id="KW-0472">Membrane</keyword>
<dbReference type="Gene3D" id="1.20.140.150">
    <property type="match status" value="1"/>
</dbReference>
<keyword evidence="1" id="KW-0812">Transmembrane</keyword>
<dbReference type="AlphaFoldDB" id="A0A2T7NR46"/>